<evidence type="ECO:0000313" key="12">
    <source>
        <dbReference type="Proteomes" id="UP000642829"/>
    </source>
</evidence>
<reference evidence="11" key="1">
    <citation type="journal article" date="2014" name="Int. J. Syst. Evol. Microbiol.">
        <title>Complete genome sequence of Corynebacterium casei LMG S-19264T (=DSM 44701T), isolated from a smear-ripened cheese.</title>
        <authorList>
            <consortium name="US DOE Joint Genome Institute (JGI-PGF)"/>
            <person name="Walter F."/>
            <person name="Albersmeier A."/>
            <person name="Kalinowski J."/>
            <person name="Ruckert C."/>
        </authorList>
    </citation>
    <scope>NUCLEOTIDE SEQUENCE</scope>
    <source>
        <strain evidence="11">KCTC 12870</strain>
    </source>
</reference>
<dbReference type="GO" id="GO:0140359">
    <property type="term" value="F:ABC-type transporter activity"/>
    <property type="evidence" value="ECO:0007669"/>
    <property type="project" value="InterPro"/>
</dbReference>
<feature type="transmembrane region" description="Helical" evidence="9">
    <location>
        <begin position="261"/>
        <end position="281"/>
    </location>
</feature>
<evidence type="ECO:0000256" key="2">
    <source>
        <dbReference type="ARBA" id="ARBA00007783"/>
    </source>
</evidence>
<keyword evidence="6 9" id="KW-0812">Transmembrane</keyword>
<evidence type="ECO:0000313" key="11">
    <source>
        <dbReference type="EMBL" id="GHC07040.1"/>
    </source>
</evidence>
<proteinExistence type="inferred from homology"/>
<evidence type="ECO:0000256" key="7">
    <source>
        <dbReference type="ARBA" id="ARBA00022989"/>
    </source>
</evidence>
<dbReference type="RefSeq" id="WP_189515722.1">
    <property type="nucleotide sequence ID" value="NZ_BMXG01000016.1"/>
</dbReference>
<dbReference type="Proteomes" id="UP000642829">
    <property type="component" value="Unassembled WGS sequence"/>
</dbReference>
<dbReference type="InterPro" id="IPR000412">
    <property type="entry name" value="ABC_2_transport"/>
</dbReference>
<dbReference type="PANTHER" id="PTHR30413:SF8">
    <property type="entry name" value="TRANSPORT PERMEASE PROTEIN"/>
    <property type="match status" value="1"/>
</dbReference>
<comment type="caution">
    <text evidence="11">The sequence shown here is derived from an EMBL/GenBank/DDBJ whole genome shotgun (WGS) entry which is preliminary data.</text>
</comment>
<dbReference type="PROSITE" id="PS51012">
    <property type="entry name" value="ABC_TM2"/>
    <property type="match status" value="1"/>
</dbReference>
<feature type="transmembrane region" description="Helical" evidence="9">
    <location>
        <begin position="174"/>
        <end position="198"/>
    </location>
</feature>
<evidence type="ECO:0000256" key="4">
    <source>
        <dbReference type="ARBA" id="ARBA00022475"/>
    </source>
</evidence>
<evidence type="ECO:0000256" key="6">
    <source>
        <dbReference type="ARBA" id="ARBA00022692"/>
    </source>
</evidence>
<feature type="transmembrane region" description="Helical" evidence="9">
    <location>
        <begin position="210"/>
        <end position="228"/>
    </location>
</feature>
<name>A0A8J3GFL6_9BACT</name>
<dbReference type="Pfam" id="PF01061">
    <property type="entry name" value="ABC2_membrane"/>
    <property type="match status" value="1"/>
</dbReference>
<keyword evidence="3 9" id="KW-0813">Transport</keyword>
<dbReference type="GO" id="GO:0015920">
    <property type="term" value="P:lipopolysaccharide transport"/>
    <property type="evidence" value="ECO:0007669"/>
    <property type="project" value="TreeGrafter"/>
</dbReference>
<dbReference type="GO" id="GO:0043190">
    <property type="term" value="C:ATP-binding cassette (ABC) transporter complex"/>
    <property type="evidence" value="ECO:0007669"/>
    <property type="project" value="InterPro"/>
</dbReference>
<evidence type="ECO:0000256" key="8">
    <source>
        <dbReference type="ARBA" id="ARBA00023136"/>
    </source>
</evidence>
<feature type="transmembrane region" description="Helical" evidence="9">
    <location>
        <begin position="97"/>
        <end position="119"/>
    </location>
</feature>
<dbReference type="AlphaFoldDB" id="A0A8J3GFL6"/>
<reference evidence="11" key="2">
    <citation type="submission" date="2020-09" db="EMBL/GenBank/DDBJ databases">
        <authorList>
            <person name="Sun Q."/>
            <person name="Kim S."/>
        </authorList>
    </citation>
    <scope>NUCLEOTIDE SEQUENCE</scope>
    <source>
        <strain evidence="11">KCTC 12870</strain>
    </source>
</reference>
<feature type="transmembrane region" description="Helical" evidence="9">
    <location>
        <begin position="140"/>
        <end position="168"/>
    </location>
</feature>
<dbReference type="PANTHER" id="PTHR30413">
    <property type="entry name" value="INNER MEMBRANE TRANSPORT PERMEASE"/>
    <property type="match status" value="1"/>
</dbReference>
<comment type="subcellular location">
    <subcellularLocation>
        <location evidence="1">Cell inner membrane</location>
        <topology evidence="1">Multi-pass membrane protein</topology>
    </subcellularLocation>
    <subcellularLocation>
        <location evidence="9">Cell membrane</location>
        <topology evidence="9">Multi-pass membrane protein</topology>
    </subcellularLocation>
</comment>
<feature type="domain" description="ABC transmembrane type-2" evidence="10">
    <location>
        <begin position="66"/>
        <end position="287"/>
    </location>
</feature>
<organism evidence="11 12">
    <name type="scientific">Cerasicoccus arenae</name>
    <dbReference type="NCBI Taxonomy" id="424488"/>
    <lineage>
        <taxon>Bacteria</taxon>
        <taxon>Pseudomonadati</taxon>
        <taxon>Verrucomicrobiota</taxon>
        <taxon>Opitutia</taxon>
        <taxon>Puniceicoccales</taxon>
        <taxon>Cerasicoccaceae</taxon>
        <taxon>Cerasicoccus</taxon>
    </lineage>
</organism>
<feature type="transmembrane region" description="Helical" evidence="9">
    <location>
        <begin position="65"/>
        <end position="91"/>
    </location>
</feature>
<keyword evidence="12" id="KW-1185">Reference proteome</keyword>
<protein>
    <recommendedName>
        <fullName evidence="9">Transport permease protein</fullName>
    </recommendedName>
</protein>
<dbReference type="InterPro" id="IPR013525">
    <property type="entry name" value="ABC2_TM"/>
</dbReference>
<comment type="similarity">
    <text evidence="2 9">Belongs to the ABC-2 integral membrane protein family.</text>
</comment>
<evidence type="ECO:0000256" key="3">
    <source>
        <dbReference type="ARBA" id="ARBA00022448"/>
    </source>
</evidence>
<keyword evidence="8 9" id="KW-0472">Membrane</keyword>
<dbReference type="PRINTS" id="PR00164">
    <property type="entry name" value="ABC2TRNSPORT"/>
</dbReference>
<evidence type="ECO:0000259" key="10">
    <source>
        <dbReference type="PROSITE" id="PS51012"/>
    </source>
</evidence>
<evidence type="ECO:0000256" key="9">
    <source>
        <dbReference type="RuleBase" id="RU361157"/>
    </source>
</evidence>
<evidence type="ECO:0000256" key="5">
    <source>
        <dbReference type="ARBA" id="ARBA00022519"/>
    </source>
</evidence>
<evidence type="ECO:0000256" key="1">
    <source>
        <dbReference type="ARBA" id="ARBA00004429"/>
    </source>
</evidence>
<keyword evidence="4 9" id="KW-1003">Cell membrane</keyword>
<gene>
    <name evidence="11" type="primary">xapG</name>
    <name evidence="11" type="ORF">GCM10007047_25160</name>
</gene>
<sequence length="295" mass="33507">MPEIETSDPDIDYSQRPLPERYKGHRVDVDAAKYQMVPWAEIWRFRELFGFLAWRDFIVRYKQTAVGIGWSLLQPLLMMIVMTIVFGYFAGLAEGSTVPYAVMVFSGVIVWQFFSQGLTNVAMSMTNNNAIVAKIYFPRLILPASSLLVNLVDFAISMLLLVVLMIGYDVAFTWRLFCLVPLLLLAATLSFGVGTLVAALNVRYRDFKHILPFVVQIGLYITPVGFSSDKVPDAWRFVYSLNPMVGVVDGFRWAILDSATLYWPGLWISIILTLGICYIGIRFFRSSESWFADII</sequence>
<dbReference type="InterPro" id="IPR047817">
    <property type="entry name" value="ABC2_TM_bact-type"/>
</dbReference>
<accession>A0A8J3GFL6</accession>
<dbReference type="EMBL" id="BMXG01000016">
    <property type="protein sequence ID" value="GHC07040.1"/>
    <property type="molecule type" value="Genomic_DNA"/>
</dbReference>
<keyword evidence="5" id="KW-0997">Cell inner membrane</keyword>
<keyword evidence="7 9" id="KW-1133">Transmembrane helix</keyword>